<evidence type="ECO:0000256" key="4">
    <source>
        <dbReference type="ARBA" id="ARBA00022989"/>
    </source>
</evidence>
<keyword evidence="2" id="KW-1003">Cell membrane</keyword>
<protein>
    <submittedName>
        <fullName evidence="8">Cytochrome b/b6 domain-containing protein</fullName>
    </submittedName>
</protein>
<evidence type="ECO:0000256" key="2">
    <source>
        <dbReference type="ARBA" id="ARBA00022475"/>
    </source>
</evidence>
<name>A0ABR9V1W7_9CHRO</name>
<reference evidence="8 9" key="1">
    <citation type="submission" date="2020-10" db="EMBL/GenBank/DDBJ databases">
        <authorList>
            <person name="Castelo-Branco R."/>
            <person name="Eusebio N."/>
            <person name="Adriana R."/>
            <person name="Vieira A."/>
            <person name="Brugerolle De Fraissinette N."/>
            <person name="Rezende De Castro R."/>
            <person name="Schneider M.P."/>
            <person name="Vasconcelos V."/>
            <person name="Leao P.N."/>
        </authorList>
    </citation>
    <scope>NUCLEOTIDE SEQUENCE [LARGE SCALE GENOMIC DNA]</scope>
    <source>
        <strain evidence="8 9">LEGE 03274</strain>
    </source>
</reference>
<comment type="caution">
    <text evidence="8">The sequence shown here is derived from an EMBL/GenBank/DDBJ whole genome shotgun (WGS) entry which is preliminary data.</text>
</comment>
<keyword evidence="5 6" id="KW-0472">Membrane</keyword>
<organism evidence="8 9">
    <name type="scientific">Cyanobacterium stanieri LEGE 03274</name>
    <dbReference type="NCBI Taxonomy" id="1828756"/>
    <lineage>
        <taxon>Bacteria</taxon>
        <taxon>Bacillati</taxon>
        <taxon>Cyanobacteriota</taxon>
        <taxon>Cyanophyceae</taxon>
        <taxon>Oscillatoriophycideae</taxon>
        <taxon>Chroococcales</taxon>
        <taxon>Geminocystaceae</taxon>
        <taxon>Cyanobacterium</taxon>
    </lineage>
</organism>
<keyword evidence="4 6" id="KW-1133">Transmembrane helix</keyword>
<keyword evidence="3 6" id="KW-0812">Transmembrane</keyword>
<evidence type="ECO:0000313" key="8">
    <source>
        <dbReference type="EMBL" id="MBE9221106.1"/>
    </source>
</evidence>
<dbReference type="SUPFAM" id="SSF81342">
    <property type="entry name" value="Transmembrane di-heme cytochromes"/>
    <property type="match status" value="1"/>
</dbReference>
<keyword evidence="9" id="KW-1185">Reference proteome</keyword>
<dbReference type="InterPro" id="IPR016174">
    <property type="entry name" value="Di-haem_cyt_TM"/>
</dbReference>
<accession>A0ABR9V1W7</accession>
<evidence type="ECO:0000259" key="7">
    <source>
        <dbReference type="Pfam" id="PF01292"/>
    </source>
</evidence>
<evidence type="ECO:0000256" key="5">
    <source>
        <dbReference type="ARBA" id="ARBA00023136"/>
    </source>
</evidence>
<feature type="domain" description="Cytochrome b561 bacterial/Ni-hydrogenase" evidence="7">
    <location>
        <begin position="10"/>
        <end position="176"/>
    </location>
</feature>
<feature type="transmembrane region" description="Helical" evidence="6">
    <location>
        <begin position="218"/>
        <end position="236"/>
    </location>
</feature>
<evidence type="ECO:0000256" key="3">
    <source>
        <dbReference type="ARBA" id="ARBA00022692"/>
    </source>
</evidence>
<evidence type="ECO:0000256" key="1">
    <source>
        <dbReference type="ARBA" id="ARBA00004651"/>
    </source>
</evidence>
<feature type="transmembrane region" description="Helical" evidence="6">
    <location>
        <begin position="12"/>
        <end position="37"/>
    </location>
</feature>
<dbReference type="InterPro" id="IPR011577">
    <property type="entry name" value="Cyt_b561_bac/Ni-Hgenase"/>
</dbReference>
<evidence type="ECO:0000256" key="6">
    <source>
        <dbReference type="SAM" id="Phobius"/>
    </source>
</evidence>
<sequence length="237" mass="28042">MNKKQSILYQPLLLRIFHNFQAIFTILAMVTAFWTYNTYDGRWGKVNFLPDWNAIEGIHGTFGLWSLLLFPVFTIYVIHRGQTKLIQTNTPNQLKLFNKPIWWYSLHRIVNTLSIFSLVFAVFSGKMMDEKWLPQGELNHIWYYLHLISLLIITLTLALHLLMSVKIGGYPLLLSMVNLRVRDKDSWRLWKKNIINNSPQYKEIIIKEWAKLAPHFKFLEMVILLSILGAWLFSFIK</sequence>
<feature type="transmembrane region" description="Helical" evidence="6">
    <location>
        <begin position="143"/>
        <end position="163"/>
    </location>
</feature>
<dbReference type="RefSeq" id="WP_193799308.1">
    <property type="nucleotide sequence ID" value="NZ_JADEWC010000001.1"/>
</dbReference>
<dbReference type="EMBL" id="JADEWC010000001">
    <property type="protein sequence ID" value="MBE9221106.1"/>
    <property type="molecule type" value="Genomic_DNA"/>
</dbReference>
<dbReference type="Proteomes" id="UP000654604">
    <property type="component" value="Unassembled WGS sequence"/>
</dbReference>
<dbReference type="Pfam" id="PF01292">
    <property type="entry name" value="Ni_hydr_CYTB"/>
    <property type="match status" value="1"/>
</dbReference>
<feature type="transmembrane region" description="Helical" evidence="6">
    <location>
        <begin position="101"/>
        <end position="123"/>
    </location>
</feature>
<evidence type="ECO:0000313" key="9">
    <source>
        <dbReference type="Proteomes" id="UP000654604"/>
    </source>
</evidence>
<gene>
    <name evidence="8" type="ORF">IQ215_00190</name>
</gene>
<comment type="subcellular location">
    <subcellularLocation>
        <location evidence="1">Cell membrane</location>
        <topology evidence="1">Multi-pass membrane protein</topology>
    </subcellularLocation>
</comment>
<feature type="transmembrane region" description="Helical" evidence="6">
    <location>
        <begin position="57"/>
        <end position="78"/>
    </location>
</feature>
<proteinExistence type="predicted"/>